<keyword evidence="1" id="KW-0472">Membrane</keyword>
<keyword evidence="1" id="KW-1133">Transmembrane helix</keyword>
<keyword evidence="3" id="KW-1185">Reference proteome</keyword>
<feature type="transmembrane region" description="Helical" evidence="1">
    <location>
        <begin position="659"/>
        <end position="680"/>
    </location>
</feature>
<reference evidence="2" key="1">
    <citation type="submission" date="2021-04" db="EMBL/GenBank/DDBJ databases">
        <title>Dactylosporangium aurantiacum NRRL B-8018 full assembly.</title>
        <authorList>
            <person name="Hartkoorn R.C."/>
            <person name="Beaudoing E."/>
            <person name="Hot D."/>
        </authorList>
    </citation>
    <scope>NUCLEOTIDE SEQUENCE</scope>
    <source>
        <strain evidence="2">NRRL B-8018</strain>
    </source>
</reference>
<feature type="transmembrane region" description="Helical" evidence="1">
    <location>
        <begin position="886"/>
        <end position="903"/>
    </location>
</feature>
<organism evidence="2 3">
    <name type="scientific">Dactylosporangium aurantiacum</name>
    <dbReference type="NCBI Taxonomy" id="35754"/>
    <lineage>
        <taxon>Bacteria</taxon>
        <taxon>Bacillati</taxon>
        <taxon>Actinomycetota</taxon>
        <taxon>Actinomycetes</taxon>
        <taxon>Micromonosporales</taxon>
        <taxon>Micromonosporaceae</taxon>
        <taxon>Dactylosporangium</taxon>
    </lineage>
</organism>
<sequence>MSSTGPAAVLEAAELCSVVGDHADAAHLLAEALITGPADPALLHALADAQFAVGWDGCALALLAEAQRVAPGDVTVAASRNHRLREHGRFAEALTALDTLPAGSGWTPVLRAGTYAAMSLPVLAAESDPGGDRRGLWWRTGGPLRLLRARRRRREQEQLTAVLDAAGHAAPARVDIPALLTRIVNGTAQDRDALAAVRAADEHLDAERRGEAAAVLAGALRRDATHPLLLRHAARVAESLDRHAVALALYCRLAVDPSPIEVLGGQAELLIRLHRLPEAVRLVETLPAETARAADLRRVVASAYHEAGLPAAADSATGRDGIAADWHRSLWWRTGGPLPALRRRALRRDEAVTAGWTARPVEELLAPLAAVDAADLMDAAARAAAVLDRARRADEGDSPATTVDVLAAAAAADPDPQVVKELALQLSFADREEEALTWLDRVAATDPADVDVTDGRLLALTWLDRTRDALRTLEALPPAVRAAPAIRARESLLYDRILLRTRALDALGPAATVPPWMRGNHRQLWWRTGGPLWMVRDRMRRTDAQALAAWRFGTVPLLSTLDSLVPSVTPAMRTLVDGGRLYHETLTMLWERANVAARLTAGYLATAAAFAVLARVGRDTVGLDAGWALLAGAIAAALAFLALRRWLYQYTRAESGRLVVTRAAPLIIGLALAGAALYRLGGWSALAGATLAALAVMATARLAAAAVWRVLAARVMRRAVRGEPRVAALSETLALVTELRETARRNDLRWRRFWLERLERIALALEHDLPATFGIVDPDTHRQLADGGRGAARAVRQLKFLVAAPASADAWRRVEDVLRHNTAALATGELGRLRRAEPVAVPAPAPRSRRAVAVEVLRTAVFAGLPLAVVYLAQPWLAFSETALDWAKVVGLGWALLYVLLTLDPTLRDKLSTGLALVTLGQGGGIPPAEDPVVVARSRDSARSVAP</sequence>
<name>A0A9Q9MFL0_9ACTN</name>
<evidence type="ECO:0000256" key="1">
    <source>
        <dbReference type="SAM" id="Phobius"/>
    </source>
</evidence>
<dbReference type="KEGG" id="daur:Daura_14735"/>
<dbReference type="Gene3D" id="1.25.40.10">
    <property type="entry name" value="Tetratricopeptide repeat domain"/>
    <property type="match status" value="1"/>
</dbReference>
<feature type="transmembrane region" description="Helical" evidence="1">
    <location>
        <begin position="856"/>
        <end position="874"/>
    </location>
</feature>
<dbReference type="SUPFAM" id="SSF48452">
    <property type="entry name" value="TPR-like"/>
    <property type="match status" value="2"/>
</dbReference>
<accession>A0A9Q9MFL0</accession>
<evidence type="ECO:0000313" key="3">
    <source>
        <dbReference type="Proteomes" id="UP001058003"/>
    </source>
</evidence>
<dbReference type="InterPro" id="IPR011990">
    <property type="entry name" value="TPR-like_helical_dom_sf"/>
</dbReference>
<protein>
    <submittedName>
        <fullName evidence="2">Uncharacterized protein</fullName>
    </submittedName>
</protein>
<feature type="transmembrane region" description="Helical" evidence="1">
    <location>
        <begin position="626"/>
        <end position="647"/>
    </location>
</feature>
<feature type="transmembrane region" description="Helical" evidence="1">
    <location>
        <begin position="686"/>
        <end position="711"/>
    </location>
</feature>
<keyword evidence="1" id="KW-0812">Transmembrane</keyword>
<dbReference type="EMBL" id="CP073767">
    <property type="protein sequence ID" value="UWZ57308.1"/>
    <property type="molecule type" value="Genomic_DNA"/>
</dbReference>
<dbReference type="RefSeq" id="WP_033360205.1">
    <property type="nucleotide sequence ID" value="NZ_CP073767.1"/>
</dbReference>
<proteinExistence type="predicted"/>
<dbReference type="AlphaFoldDB" id="A0A9Q9MFL0"/>
<gene>
    <name evidence="2" type="ORF">Daura_14735</name>
</gene>
<dbReference type="Proteomes" id="UP001058003">
    <property type="component" value="Chromosome"/>
</dbReference>
<evidence type="ECO:0000313" key="2">
    <source>
        <dbReference type="EMBL" id="UWZ57308.1"/>
    </source>
</evidence>